<evidence type="ECO:0000313" key="2">
    <source>
        <dbReference type="EMBL" id="CCD19443.1"/>
    </source>
</evidence>
<accession>F9WPG6</accession>
<dbReference type="Proteomes" id="UP000009027">
    <property type="component" value="Unassembled WGS sequence"/>
</dbReference>
<sequence>MGVDFFPTDRDRGRQPRPGLFLCWTSALCFSEARHRALLRARLFPSLVLPFFVRGRAREGCRSEACLGAVRQARALRRLRHAGGTDGFASSRPCREPAAWPEAPREHGRTAAAFGAWERDGRTLLVVGELAELLGKVMRGLCLPLLACACALLSLREALATNYAVSSENAKLVCGFSQALKDSAKGLTTAAVSVLERTAEASAEAAILRGRLAAMLRQAQGHGGDVGGAARDTVQEARAQLQAHLAVAEQRIATAGQDAKAAAQKANTYSMQAARLAGHLGGMIAMLATWYGGKSTATRNAMCIAKTPTSVQKWTGRLQGTTTRNTAGDLAGCLKAFANVETHEEVVKGMTRTKTELIMKAVTDEAAKVAALVDQVADAKAVSADNNDDNTCPLLSASTKATGTVLWNGAANKPYVKLGGLWALRGGANNIAIELDTREPKDEEETDVPADEKTSQIKNAAQHPLVTAAVSTGTQAKDSINSAEAALADAQQQLAQNITLTGKGIEGQRTLGQWVTWLEGTQSEKDAKRATQPRESTAARRSAQGSNGSAQKETAEQGDTLAQDSATGSANTGSNRDQAKTRTHASTTLSALKIALAAQRGHA</sequence>
<reference evidence="2 3" key="1">
    <citation type="journal article" date="2012" name="Proc. Natl. Acad. Sci. U.S.A.">
        <title>Antigenic diversity is generated by distinct evolutionary mechanisms in African trypanosome species.</title>
        <authorList>
            <person name="Jackson A.P."/>
            <person name="Berry A."/>
            <person name="Aslett M."/>
            <person name="Allison H.C."/>
            <person name="Burton P."/>
            <person name="Vavrova-Anderson J."/>
            <person name="Brown R."/>
            <person name="Browne H."/>
            <person name="Corton N."/>
            <person name="Hauser H."/>
            <person name="Gamble J."/>
            <person name="Gilderthorp R."/>
            <person name="Marcello L."/>
            <person name="McQuillan J."/>
            <person name="Otto T.D."/>
            <person name="Quail M.A."/>
            <person name="Sanders M.J."/>
            <person name="van Tonder A."/>
            <person name="Ginger M.L."/>
            <person name="Field M.C."/>
            <person name="Barry J.D."/>
            <person name="Hertz-Fowler C."/>
            <person name="Berriman M."/>
        </authorList>
    </citation>
    <scope>NUCLEOTIDE SEQUENCE</scope>
    <source>
        <strain evidence="2 3">Y486</strain>
    </source>
</reference>
<protein>
    <recommendedName>
        <fullName evidence="4">Trypanosome variant surface glycoprotein A-type N-terminal domain-containing protein</fullName>
    </recommendedName>
</protein>
<gene>
    <name evidence="2" type="ORF">TvY486_0021450</name>
</gene>
<feature type="compositionally biased region" description="Polar residues" evidence="1">
    <location>
        <begin position="543"/>
        <end position="552"/>
    </location>
</feature>
<organism evidence="2 3">
    <name type="scientific">Trypanosoma vivax (strain Y486)</name>
    <dbReference type="NCBI Taxonomy" id="1055687"/>
    <lineage>
        <taxon>Eukaryota</taxon>
        <taxon>Discoba</taxon>
        <taxon>Euglenozoa</taxon>
        <taxon>Kinetoplastea</taxon>
        <taxon>Metakinetoplastina</taxon>
        <taxon>Trypanosomatida</taxon>
        <taxon>Trypanosomatidae</taxon>
        <taxon>Trypanosoma</taxon>
        <taxon>Duttonella</taxon>
    </lineage>
</organism>
<feature type="region of interest" description="Disordered" evidence="1">
    <location>
        <begin position="87"/>
        <end position="107"/>
    </location>
</feature>
<dbReference type="AlphaFoldDB" id="F9WPG6"/>
<keyword evidence="3" id="KW-1185">Reference proteome</keyword>
<feature type="compositionally biased region" description="Polar residues" evidence="1">
    <location>
        <begin position="560"/>
        <end position="576"/>
    </location>
</feature>
<evidence type="ECO:0000313" key="3">
    <source>
        <dbReference type="Proteomes" id="UP000009027"/>
    </source>
</evidence>
<evidence type="ECO:0008006" key="4">
    <source>
        <dbReference type="Google" id="ProtNLM"/>
    </source>
</evidence>
<name>F9WPG6_TRYVY</name>
<evidence type="ECO:0000256" key="1">
    <source>
        <dbReference type="SAM" id="MobiDB-lite"/>
    </source>
</evidence>
<dbReference type="VEuPathDB" id="TriTrypDB:TvY486_0021450"/>
<feature type="region of interest" description="Disordered" evidence="1">
    <location>
        <begin position="437"/>
        <end position="456"/>
    </location>
</feature>
<proteinExistence type="predicted"/>
<feature type="region of interest" description="Disordered" evidence="1">
    <location>
        <begin position="522"/>
        <end position="586"/>
    </location>
</feature>
<dbReference type="EMBL" id="CAEX01003419">
    <property type="protein sequence ID" value="CCD19443.1"/>
    <property type="molecule type" value="Genomic_DNA"/>
</dbReference>